<dbReference type="SMART" id="SM00899">
    <property type="entry name" value="FeoA"/>
    <property type="match status" value="1"/>
</dbReference>
<dbReference type="SUPFAM" id="SSF50037">
    <property type="entry name" value="C-terminal domain of transcriptional repressors"/>
    <property type="match status" value="1"/>
</dbReference>
<dbReference type="PANTHER" id="PTHR42954">
    <property type="entry name" value="FE(2+) TRANSPORT PROTEIN A"/>
    <property type="match status" value="1"/>
</dbReference>
<sequence>MRTTLNQLAPGETGIVAKVRGGGSIQRRIIDMGVVAGTPIEMLKFAPLGDPVEVRVKGFNLSLRKAEAEFIELDIPVKEEHHAIKSDENR</sequence>
<dbReference type="InterPro" id="IPR007167">
    <property type="entry name" value="Fe-transptr_FeoA-like"/>
</dbReference>
<evidence type="ECO:0000259" key="2">
    <source>
        <dbReference type="SMART" id="SM00899"/>
    </source>
</evidence>
<dbReference type="GO" id="GO:0046914">
    <property type="term" value="F:transition metal ion binding"/>
    <property type="evidence" value="ECO:0007669"/>
    <property type="project" value="InterPro"/>
</dbReference>
<comment type="caution">
    <text evidence="3">The sequence shown here is derived from an EMBL/GenBank/DDBJ whole genome shotgun (WGS) entry which is preliminary data.</text>
</comment>
<dbReference type="OrthoDB" id="9811076at2"/>
<evidence type="ECO:0000256" key="1">
    <source>
        <dbReference type="ARBA" id="ARBA00023004"/>
    </source>
</evidence>
<accession>A0A154BP61</accession>
<protein>
    <submittedName>
        <fullName evidence="3">Iron transporter FeoA</fullName>
    </submittedName>
</protein>
<dbReference type="Gene3D" id="2.30.30.90">
    <property type="match status" value="1"/>
</dbReference>
<dbReference type="AlphaFoldDB" id="A0A154BP61"/>
<dbReference type="STRING" id="1794912.AXX12_10520"/>
<dbReference type="EMBL" id="LSGP01000020">
    <property type="protein sequence ID" value="KYZ75640.1"/>
    <property type="molecule type" value="Genomic_DNA"/>
</dbReference>
<evidence type="ECO:0000313" key="4">
    <source>
        <dbReference type="Proteomes" id="UP000076268"/>
    </source>
</evidence>
<reference evidence="3 4" key="1">
    <citation type="submission" date="2016-02" db="EMBL/GenBank/DDBJ databases">
        <title>Anaerosporomusa subterraneum gen. nov., sp. nov., a spore-forming obligate anaerobe isolated from saprolite.</title>
        <authorList>
            <person name="Choi J.K."/>
            <person name="Shah M."/>
            <person name="Yee N."/>
        </authorList>
    </citation>
    <scope>NUCLEOTIDE SEQUENCE [LARGE SCALE GENOMIC DNA]</scope>
    <source>
        <strain evidence="3 4">RU4</strain>
    </source>
</reference>
<evidence type="ECO:0000313" key="3">
    <source>
        <dbReference type="EMBL" id="KYZ75640.1"/>
    </source>
</evidence>
<dbReference type="Pfam" id="PF04023">
    <property type="entry name" value="FeoA"/>
    <property type="match status" value="1"/>
</dbReference>
<dbReference type="PANTHER" id="PTHR42954:SF2">
    <property type="entry name" value="FE(2+) TRANSPORT PROTEIN A"/>
    <property type="match status" value="1"/>
</dbReference>
<gene>
    <name evidence="3" type="ORF">AXX12_10520</name>
</gene>
<keyword evidence="1" id="KW-0408">Iron</keyword>
<dbReference type="InterPro" id="IPR038157">
    <property type="entry name" value="FeoA_core_dom"/>
</dbReference>
<keyword evidence="4" id="KW-1185">Reference proteome</keyword>
<organism evidence="3 4">
    <name type="scientific">Anaerosporomusa subterranea</name>
    <dbReference type="NCBI Taxonomy" id="1794912"/>
    <lineage>
        <taxon>Bacteria</taxon>
        <taxon>Bacillati</taxon>
        <taxon>Bacillota</taxon>
        <taxon>Negativicutes</taxon>
        <taxon>Acetonemataceae</taxon>
        <taxon>Anaerosporomusa</taxon>
    </lineage>
</organism>
<proteinExistence type="predicted"/>
<dbReference type="InterPro" id="IPR052713">
    <property type="entry name" value="FeoA"/>
</dbReference>
<dbReference type="RefSeq" id="WP_066243161.1">
    <property type="nucleotide sequence ID" value="NZ_LSGP01000020.1"/>
</dbReference>
<dbReference type="InterPro" id="IPR008988">
    <property type="entry name" value="Transcriptional_repressor_C"/>
</dbReference>
<dbReference type="Proteomes" id="UP000076268">
    <property type="component" value="Unassembled WGS sequence"/>
</dbReference>
<name>A0A154BP61_ANASB</name>
<feature type="domain" description="Ferrous iron transporter FeoA-like" evidence="2">
    <location>
        <begin position="3"/>
        <end position="75"/>
    </location>
</feature>